<name>A0A016WVA7_9BILA</name>
<keyword evidence="5" id="KW-1185">Reference proteome</keyword>
<gene>
    <name evidence="4" type="primary">Acey_s0488.g2352</name>
    <name evidence="4" type="synonym">Acey-C23H3.2</name>
    <name evidence="4" type="ORF">Y032_0488g2352</name>
</gene>
<keyword evidence="2" id="KW-1133">Transmembrane helix</keyword>
<feature type="transmembrane region" description="Helical" evidence="2">
    <location>
        <begin position="143"/>
        <end position="164"/>
    </location>
</feature>
<feature type="compositionally biased region" description="Polar residues" evidence="1">
    <location>
        <begin position="67"/>
        <end position="103"/>
    </location>
</feature>
<dbReference type="AlphaFoldDB" id="A0A016WVA7"/>
<evidence type="ECO:0000313" key="5">
    <source>
        <dbReference type="Proteomes" id="UP000024635"/>
    </source>
</evidence>
<feature type="signal peptide" evidence="3">
    <location>
        <begin position="1"/>
        <end position="18"/>
    </location>
</feature>
<reference evidence="5" key="1">
    <citation type="journal article" date="2015" name="Nat. Genet.">
        <title>The genome and transcriptome of the zoonotic hookworm Ancylostoma ceylanicum identify infection-specific gene families.</title>
        <authorList>
            <person name="Schwarz E.M."/>
            <person name="Hu Y."/>
            <person name="Antoshechkin I."/>
            <person name="Miller M.M."/>
            <person name="Sternberg P.W."/>
            <person name="Aroian R.V."/>
        </authorList>
    </citation>
    <scope>NUCLEOTIDE SEQUENCE</scope>
    <source>
        <strain evidence="5">HY135</strain>
    </source>
</reference>
<keyword evidence="2" id="KW-0472">Membrane</keyword>
<feature type="chain" id="PRO_5001491190" description="Chloride channel CLIC-like protein 1" evidence="3">
    <location>
        <begin position="19"/>
        <end position="429"/>
    </location>
</feature>
<protein>
    <recommendedName>
        <fullName evidence="6">Chloride channel CLIC-like protein 1</fullName>
    </recommendedName>
</protein>
<evidence type="ECO:0000256" key="3">
    <source>
        <dbReference type="SAM" id="SignalP"/>
    </source>
</evidence>
<feature type="transmembrane region" description="Helical" evidence="2">
    <location>
        <begin position="350"/>
        <end position="372"/>
    </location>
</feature>
<proteinExistence type="predicted"/>
<evidence type="ECO:0008006" key="6">
    <source>
        <dbReference type="Google" id="ProtNLM"/>
    </source>
</evidence>
<keyword evidence="2" id="KW-0812">Transmembrane</keyword>
<keyword evidence="3" id="KW-0732">Signal</keyword>
<evidence type="ECO:0000256" key="2">
    <source>
        <dbReference type="SAM" id="Phobius"/>
    </source>
</evidence>
<evidence type="ECO:0000256" key="1">
    <source>
        <dbReference type="SAM" id="MobiDB-lite"/>
    </source>
</evidence>
<evidence type="ECO:0000313" key="4">
    <source>
        <dbReference type="EMBL" id="EYC43585.1"/>
    </source>
</evidence>
<dbReference type="OrthoDB" id="5834143at2759"/>
<feature type="region of interest" description="Disordered" evidence="1">
    <location>
        <begin position="67"/>
        <end position="123"/>
    </location>
</feature>
<sequence length="429" mass="49158">MLLLILLLDYDVLNLTSCVTHVRRKKSRTLRSTSPSQGVWLICKHSAAQRAPVCFCARTLFTDSTQVSQPAAMNGPASESPSSTRSKDQISTIRMESPGSESPRSVRENHKGSGNLRGGGLQKVYVSQKPSMKRYKSKLDRRLGMCIFGCLITIASILCIYGMMHKGVHDELTVYVNRTHQIAKELKNAMDENYPKENQTNIDKHGRRWMTVEELEYDATLIRDTNSTIWTLFWWNLLIALLLIPILVLVHCDAVEGNLAKLIYRGILVGCLIFCIGQFLYLVHPLLWGAAKFPGMVDRLFVEAYPRDEYQINALKERFACEFDTHELLVQYDLQQPCIPKMKNSLFPTYTVLLLIFIDILPFLYAFFTYAWDAWIKNSKLFRNARKRVELNNSRRVPFPKSNYYEPPTRYTPKAANSTTVKELPGELV</sequence>
<accession>A0A016WVA7</accession>
<feature type="transmembrane region" description="Helical" evidence="2">
    <location>
        <begin position="232"/>
        <end position="250"/>
    </location>
</feature>
<organism evidence="4 5">
    <name type="scientific">Ancylostoma ceylanicum</name>
    <dbReference type="NCBI Taxonomy" id="53326"/>
    <lineage>
        <taxon>Eukaryota</taxon>
        <taxon>Metazoa</taxon>
        <taxon>Ecdysozoa</taxon>
        <taxon>Nematoda</taxon>
        <taxon>Chromadorea</taxon>
        <taxon>Rhabditida</taxon>
        <taxon>Rhabditina</taxon>
        <taxon>Rhabditomorpha</taxon>
        <taxon>Strongyloidea</taxon>
        <taxon>Ancylostomatidae</taxon>
        <taxon>Ancylostomatinae</taxon>
        <taxon>Ancylostoma</taxon>
    </lineage>
</organism>
<dbReference type="Proteomes" id="UP000024635">
    <property type="component" value="Unassembled WGS sequence"/>
</dbReference>
<comment type="caution">
    <text evidence="4">The sequence shown here is derived from an EMBL/GenBank/DDBJ whole genome shotgun (WGS) entry which is preliminary data.</text>
</comment>
<feature type="transmembrane region" description="Helical" evidence="2">
    <location>
        <begin position="262"/>
        <end position="283"/>
    </location>
</feature>
<dbReference type="EMBL" id="JARK01000088">
    <property type="protein sequence ID" value="EYC43585.1"/>
    <property type="molecule type" value="Genomic_DNA"/>
</dbReference>